<keyword evidence="8" id="KW-1133">Transmembrane helix</keyword>
<organism evidence="10 11">
    <name type="scientific">Caenimonas terrae</name>
    <dbReference type="NCBI Taxonomy" id="696074"/>
    <lineage>
        <taxon>Bacteria</taxon>
        <taxon>Pseudomonadati</taxon>
        <taxon>Pseudomonadota</taxon>
        <taxon>Betaproteobacteria</taxon>
        <taxon>Burkholderiales</taxon>
        <taxon>Comamonadaceae</taxon>
        <taxon>Caenimonas</taxon>
    </lineage>
</organism>
<dbReference type="EMBL" id="JBHSMF010000010">
    <property type="protein sequence ID" value="MFC5500142.1"/>
    <property type="molecule type" value="Genomic_DNA"/>
</dbReference>
<comment type="catalytic activity">
    <reaction evidence="1">
        <text>ATP + protein L-histidine = ADP + protein N-phospho-L-histidine.</text>
        <dbReference type="EC" id="2.7.13.3"/>
    </reaction>
</comment>
<evidence type="ECO:0000256" key="5">
    <source>
        <dbReference type="ARBA" id="ARBA00022741"/>
    </source>
</evidence>
<dbReference type="Pfam" id="PF05227">
    <property type="entry name" value="CHASE3"/>
    <property type="match status" value="1"/>
</dbReference>
<dbReference type="Proteomes" id="UP001596037">
    <property type="component" value="Unassembled WGS sequence"/>
</dbReference>
<evidence type="ECO:0000256" key="4">
    <source>
        <dbReference type="ARBA" id="ARBA00022679"/>
    </source>
</evidence>
<evidence type="ECO:0000256" key="2">
    <source>
        <dbReference type="ARBA" id="ARBA00012438"/>
    </source>
</evidence>
<keyword evidence="4 10" id="KW-0808">Transferase</keyword>
<reference evidence="11" key="1">
    <citation type="journal article" date="2019" name="Int. J. Syst. Evol. Microbiol.">
        <title>The Global Catalogue of Microorganisms (GCM) 10K type strain sequencing project: providing services to taxonomists for standard genome sequencing and annotation.</title>
        <authorList>
            <consortium name="The Broad Institute Genomics Platform"/>
            <consortium name="The Broad Institute Genome Sequencing Center for Infectious Disease"/>
            <person name="Wu L."/>
            <person name="Ma J."/>
        </authorList>
    </citation>
    <scope>NUCLEOTIDE SEQUENCE [LARGE SCALE GENOMIC DNA]</scope>
    <source>
        <strain evidence="11">CCUG 57401</strain>
    </source>
</reference>
<dbReference type="PANTHER" id="PTHR41523:SF8">
    <property type="entry name" value="ETHYLENE RESPONSE SENSOR PROTEIN"/>
    <property type="match status" value="1"/>
</dbReference>
<evidence type="ECO:0000259" key="9">
    <source>
        <dbReference type="SMART" id="SM00387"/>
    </source>
</evidence>
<dbReference type="GO" id="GO:0004673">
    <property type="term" value="F:protein histidine kinase activity"/>
    <property type="evidence" value="ECO:0007669"/>
    <property type="project" value="UniProtKB-EC"/>
</dbReference>
<dbReference type="Pfam" id="PF02518">
    <property type="entry name" value="HATPase_c"/>
    <property type="match status" value="1"/>
</dbReference>
<accession>A0ABW0NJA5</accession>
<keyword evidence="7" id="KW-0067">ATP-binding</keyword>
<dbReference type="EC" id="2.7.13.3" evidence="2"/>
<evidence type="ECO:0000256" key="7">
    <source>
        <dbReference type="ARBA" id="ARBA00022840"/>
    </source>
</evidence>
<feature type="transmembrane region" description="Helical" evidence="8">
    <location>
        <begin position="21"/>
        <end position="43"/>
    </location>
</feature>
<keyword evidence="11" id="KW-1185">Reference proteome</keyword>
<keyword evidence="6 10" id="KW-0418">Kinase</keyword>
<dbReference type="Gene3D" id="3.30.565.10">
    <property type="entry name" value="Histidine kinase-like ATPase, C-terminal domain"/>
    <property type="match status" value="1"/>
</dbReference>
<feature type="domain" description="Histidine kinase/HSP90-like ATPase" evidence="9">
    <location>
        <begin position="357"/>
        <end position="455"/>
    </location>
</feature>
<proteinExistence type="predicted"/>
<dbReference type="InterPro" id="IPR003594">
    <property type="entry name" value="HATPase_dom"/>
</dbReference>
<dbReference type="Pfam" id="PF07568">
    <property type="entry name" value="HisKA_2"/>
    <property type="match status" value="1"/>
</dbReference>
<feature type="transmembrane region" description="Helical" evidence="8">
    <location>
        <begin position="193"/>
        <end position="217"/>
    </location>
</feature>
<keyword evidence="8" id="KW-0812">Transmembrane</keyword>
<dbReference type="CDD" id="cd19410">
    <property type="entry name" value="HK9-like_sensor"/>
    <property type="match status" value="1"/>
</dbReference>
<keyword evidence="3" id="KW-0597">Phosphoprotein</keyword>
<dbReference type="SUPFAM" id="SSF55874">
    <property type="entry name" value="ATPase domain of HSP90 chaperone/DNA topoisomerase II/histidine kinase"/>
    <property type="match status" value="1"/>
</dbReference>
<comment type="caution">
    <text evidence="10">The sequence shown here is derived from an EMBL/GenBank/DDBJ whole genome shotgun (WGS) entry which is preliminary data.</text>
</comment>
<evidence type="ECO:0000256" key="3">
    <source>
        <dbReference type="ARBA" id="ARBA00022553"/>
    </source>
</evidence>
<evidence type="ECO:0000313" key="11">
    <source>
        <dbReference type="Proteomes" id="UP001596037"/>
    </source>
</evidence>
<protein>
    <recommendedName>
        <fullName evidence="2">histidine kinase</fullName>
        <ecNumber evidence="2">2.7.13.3</ecNumber>
    </recommendedName>
</protein>
<dbReference type="InterPro" id="IPR036890">
    <property type="entry name" value="HATPase_C_sf"/>
</dbReference>
<keyword evidence="8" id="KW-0472">Membrane</keyword>
<evidence type="ECO:0000256" key="1">
    <source>
        <dbReference type="ARBA" id="ARBA00000085"/>
    </source>
</evidence>
<dbReference type="SMART" id="SM00387">
    <property type="entry name" value="HATPase_c"/>
    <property type="match status" value="1"/>
</dbReference>
<keyword evidence="5" id="KW-0547">Nucleotide-binding</keyword>
<gene>
    <name evidence="10" type="ORF">ACFPOE_21550</name>
</gene>
<dbReference type="CDD" id="cd16936">
    <property type="entry name" value="HATPase_RsbW-like"/>
    <property type="match status" value="1"/>
</dbReference>
<evidence type="ECO:0000256" key="6">
    <source>
        <dbReference type="ARBA" id="ARBA00022777"/>
    </source>
</evidence>
<sequence>MPIQPLESRLMFGRSRLALGVGAGLTIGFLALIVIVGATIWLVERGNSLFEQSALQRSIRIVAVDLRDHLRTAESSQRGFLLTGNQIYLAPYDTAKTRARQELDDLGRMIAPDAPNRAMLPRLSEAVGEKIAEMDNTIALKSAGRDADALALLRQNRGKTLMDEINVFLYGAVLTADESAALDSAEQQRNASLLRWISAGAAVVIILVVFVVAFTVYRNGQDLKLARDEVRAINLSLEERVKTRTADLAMARERAEVLLTEVNHRVANSLQLVAVLVGMQLRSVTDTAAKDALRETQSRINAISLIHKSLYTSGDVTNVALDDYLGAMLGNLETAMKKDGHTAILKCYLEPISLRTDASVSLGVAVQELVTNAFKYAYPDDKPGEVRVRLKRLGDGRAELTVEDDGVGMAANAKHAGTGLGSKIIHTMASSLQTTVEYINRAPGTAARLVLTTANA</sequence>
<dbReference type="PANTHER" id="PTHR41523">
    <property type="entry name" value="TWO-COMPONENT SYSTEM SENSOR PROTEIN"/>
    <property type="match status" value="1"/>
</dbReference>
<dbReference type="InterPro" id="IPR011495">
    <property type="entry name" value="Sig_transdc_His_kin_sub2_dim/P"/>
</dbReference>
<evidence type="ECO:0000256" key="8">
    <source>
        <dbReference type="SAM" id="Phobius"/>
    </source>
</evidence>
<evidence type="ECO:0000313" key="10">
    <source>
        <dbReference type="EMBL" id="MFC5500142.1"/>
    </source>
</evidence>
<name>A0ABW0NJA5_9BURK</name>
<dbReference type="RefSeq" id="WP_376852383.1">
    <property type="nucleotide sequence ID" value="NZ_JBHSMF010000010.1"/>
</dbReference>
<dbReference type="InterPro" id="IPR007891">
    <property type="entry name" value="CHASE3"/>
</dbReference>